<name>A0A1R2CAK7_9CILI</name>
<dbReference type="EMBL" id="MPUH01000218">
    <property type="protein sequence ID" value="OMJ86036.1"/>
    <property type="molecule type" value="Genomic_DNA"/>
</dbReference>
<evidence type="ECO:0000259" key="7">
    <source>
        <dbReference type="PROSITE" id="PS50178"/>
    </source>
</evidence>
<dbReference type="InterPro" id="IPR011011">
    <property type="entry name" value="Znf_FYVE_PHD"/>
</dbReference>
<accession>A0A1R2CAK7</accession>
<protein>
    <recommendedName>
        <fullName evidence="7">FYVE-type domain-containing protein</fullName>
    </recommendedName>
</protein>
<proteinExistence type="predicted"/>
<feature type="coiled-coil region" evidence="5">
    <location>
        <begin position="112"/>
        <end position="146"/>
    </location>
</feature>
<feature type="region of interest" description="Disordered" evidence="6">
    <location>
        <begin position="1"/>
        <end position="45"/>
    </location>
</feature>
<dbReference type="OrthoDB" id="79871at2759"/>
<comment type="caution">
    <text evidence="8">The sequence shown here is derived from an EMBL/GenBank/DDBJ whole genome shotgun (WGS) entry which is preliminary data.</text>
</comment>
<organism evidence="8 9">
    <name type="scientific">Stentor coeruleus</name>
    <dbReference type="NCBI Taxonomy" id="5963"/>
    <lineage>
        <taxon>Eukaryota</taxon>
        <taxon>Sar</taxon>
        <taxon>Alveolata</taxon>
        <taxon>Ciliophora</taxon>
        <taxon>Postciliodesmatophora</taxon>
        <taxon>Heterotrichea</taxon>
        <taxon>Heterotrichida</taxon>
        <taxon>Stentoridae</taxon>
        <taxon>Stentor</taxon>
    </lineage>
</organism>
<dbReference type="CDD" id="cd00065">
    <property type="entry name" value="FYVE_like_SF"/>
    <property type="match status" value="1"/>
</dbReference>
<feature type="compositionally biased region" description="Polar residues" evidence="6">
    <location>
        <begin position="1"/>
        <end position="19"/>
    </location>
</feature>
<dbReference type="InterPro" id="IPR017455">
    <property type="entry name" value="Znf_FYVE-rel"/>
</dbReference>
<gene>
    <name evidence="8" type="ORF">SteCoe_12541</name>
</gene>
<dbReference type="AlphaFoldDB" id="A0A1R2CAK7"/>
<keyword evidence="5" id="KW-0175">Coiled coil</keyword>
<evidence type="ECO:0000256" key="4">
    <source>
        <dbReference type="PROSITE-ProRule" id="PRU00091"/>
    </source>
</evidence>
<sequence length="294" mass="33903">MISNTGASSILKNSVHGTESTMSSAPSMLSSHLDMRKTTNPSTKGSFESLNSLELSQTSSKNCCVCNKTFTLKKRYFCQFCQNAVCSEHSSKTRLKPNTHEAQRICDICEGVEAQKDIQNEINEEFNKLQDELVQAKEINERLNRDFFEKTSILNEYEKKITLSDIQHKKKVESMKEENFILVQQTEKTKLLLETLKKTLENTRENHKDMTEKHKKVEEEIESLQLSSVEIKKNTEDISRDIDLIGAKIKSTANFDSICKSLCQRCQNRLGDTFNKIHNTQYWLQETEEEEKIL</sequence>
<dbReference type="Proteomes" id="UP000187209">
    <property type="component" value="Unassembled WGS sequence"/>
</dbReference>
<evidence type="ECO:0000256" key="2">
    <source>
        <dbReference type="ARBA" id="ARBA00022771"/>
    </source>
</evidence>
<dbReference type="Gene3D" id="3.30.40.10">
    <property type="entry name" value="Zinc/RING finger domain, C3HC4 (zinc finger)"/>
    <property type="match status" value="1"/>
</dbReference>
<feature type="compositionally biased region" description="Low complexity" evidence="6">
    <location>
        <begin position="20"/>
        <end position="31"/>
    </location>
</feature>
<evidence type="ECO:0000256" key="1">
    <source>
        <dbReference type="ARBA" id="ARBA00022723"/>
    </source>
</evidence>
<evidence type="ECO:0000313" key="8">
    <source>
        <dbReference type="EMBL" id="OMJ86036.1"/>
    </source>
</evidence>
<dbReference type="InterPro" id="IPR000306">
    <property type="entry name" value="Znf_FYVE"/>
</dbReference>
<keyword evidence="1" id="KW-0479">Metal-binding</keyword>
<evidence type="ECO:0000313" key="9">
    <source>
        <dbReference type="Proteomes" id="UP000187209"/>
    </source>
</evidence>
<feature type="coiled-coil region" evidence="5">
    <location>
        <begin position="186"/>
        <end position="234"/>
    </location>
</feature>
<dbReference type="SUPFAM" id="SSF57903">
    <property type="entry name" value="FYVE/PHD zinc finger"/>
    <property type="match status" value="1"/>
</dbReference>
<dbReference type="PROSITE" id="PS50178">
    <property type="entry name" value="ZF_FYVE"/>
    <property type="match status" value="1"/>
</dbReference>
<feature type="domain" description="FYVE-type" evidence="7">
    <location>
        <begin position="57"/>
        <end position="109"/>
    </location>
</feature>
<dbReference type="InterPro" id="IPR013083">
    <property type="entry name" value="Znf_RING/FYVE/PHD"/>
</dbReference>
<evidence type="ECO:0000256" key="5">
    <source>
        <dbReference type="SAM" id="Coils"/>
    </source>
</evidence>
<dbReference type="GO" id="GO:0008270">
    <property type="term" value="F:zinc ion binding"/>
    <property type="evidence" value="ECO:0007669"/>
    <property type="project" value="UniProtKB-KW"/>
</dbReference>
<keyword evidence="2 4" id="KW-0863">Zinc-finger</keyword>
<evidence type="ECO:0000256" key="3">
    <source>
        <dbReference type="ARBA" id="ARBA00022833"/>
    </source>
</evidence>
<keyword evidence="9" id="KW-1185">Reference proteome</keyword>
<keyword evidence="3" id="KW-0862">Zinc</keyword>
<reference evidence="8 9" key="1">
    <citation type="submission" date="2016-11" db="EMBL/GenBank/DDBJ databases">
        <title>The macronuclear genome of Stentor coeruleus: a giant cell with tiny introns.</title>
        <authorList>
            <person name="Slabodnick M."/>
            <person name="Ruby J.G."/>
            <person name="Reiff S.B."/>
            <person name="Swart E.C."/>
            <person name="Gosai S."/>
            <person name="Prabakaran S."/>
            <person name="Witkowska E."/>
            <person name="Larue G.E."/>
            <person name="Fisher S."/>
            <person name="Freeman R.M."/>
            <person name="Gunawardena J."/>
            <person name="Chu W."/>
            <person name="Stover N.A."/>
            <person name="Gregory B.D."/>
            <person name="Nowacki M."/>
            <person name="Derisi J."/>
            <person name="Roy S.W."/>
            <person name="Marshall W.F."/>
            <person name="Sood P."/>
        </authorList>
    </citation>
    <scope>NUCLEOTIDE SEQUENCE [LARGE SCALE GENOMIC DNA]</scope>
    <source>
        <strain evidence="8">WM001</strain>
    </source>
</reference>
<dbReference type="Pfam" id="PF01363">
    <property type="entry name" value="FYVE"/>
    <property type="match status" value="1"/>
</dbReference>
<evidence type="ECO:0000256" key="6">
    <source>
        <dbReference type="SAM" id="MobiDB-lite"/>
    </source>
</evidence>